<dbReference type="PROSITE" id="PS51649">
    <property type="entry name" value="NPH3"/>
    <property type="match status" value="1"/>
</dbReference>
<evidence type="ECO:0000313" key="7">
    <source>
        <dbReference type="EMBL" id="ABR17518.1"/>
    </source>
</evidence>
<dbReference type="InterPro" id="IPR043454">
    <property type="entry name" value="NPH3/RPT2-like"/>
</dbReference>
<evidence type="ECO:0008006" key="8">
    <source>
        <dbReference type="Google" id="ProtNLM"/>
    </source>
</evidence>
<dbReference type="AlphaFoldDB" id="B8LPD8"/>
<evidence type="ECO:0000256" key="3">
    <source>
        <dbReference type="SAM" id="Coils"/>
    </source>
</evidence>
<evidence type="ECO:0000256" key="2">
    <source>
        <dbReference type="ARBA" id="ARBA00022786"/>
    </source>
</evidence>
<keyword evidence="3" id="KW-0175">Coiled coil</keyword>
<dbReference type="InterPro" id="IPR000210">
    <property type="entry name" value="BTB/POZ_dom"/>
</dbReference>
<sequence length="648" mass="72142">MALEKLGSKPDGFQRRGQAWFCTTGLPSDIIIEVEEMFFHLHKFPLISRSGKLSRLISQTPDDDDEEEQSFHIILPDIPGGADAFELAAKFCYGVKLELTPINVTPLRCAAEYLEMTEEFGEGNLILKTEGFLNHVVLRSWKDSVRTLQSCECLMPLAEELNIVKKCVDSIAMKACTDPSLFGWPMTEGMGMQGMQSTKGGVLWNGINAGTRQRTAHLDWWHEDVAELSLPFYKRVISAMEAKGIRQESIAGAVMYYAKKFIPGLTRRQGIAKTLSLTSAPCEADQRELLETIESLLPDHRAGNTTKFLFGLLRTANILNASDSCKKSLERRIGLQLEHATLDDLLIPSYSYTVETLYDIDCVQRILQHFMAGQQGAESTLVNPHGFEEGGFMGSPSMTPIMMVGKLVDGYLAEVAPDGNLKPAKFHSLADALPDYARLFDDGLYRAIDIYLKAHPWVTEEEREKICSIMDCQKLTLEACTHAAQNERLPLRVVVQVLFFEQLQLRNAIAGAFLAADGTDPSRPSHINPATDLAMPGPAVGGDGWNNALQENHVLRIDMDTMRSRVHELERECSTMRHEIEKIDKPKGARGSSTGSGSAWNFMSKKFGCKFKLQVCESQEKIVESQNVSKRNMEAARSSRHQQSSSVA</sequence>
<dbReference type="EMBL" id="EF677711">
    <property type="protein sequence ID" value="ABR17518.1"/>
    <property type="molecule type" value="mRNA"/>
</dbReference>
<dbReference type="PANTHER" id="PTHR32370">
    <property type="entry name" value="OS12G0117600 PROTEIN"/>
    <property type="match status" value="1"/>
</dbReference>
<name>B8LPD8_PICSI</name>
<keyword evidence="2" id="KW-0833">Ubl conjugation pathway</keyword>
<protein>
    <recommendedName>
        <fullName evidence="8">NPH3 domain-containing protein</fullName>
    </recommendedName>
</protein>
<accession>B8LPD8</accession>
<dbReference type="GO" id="GO:0016567">
    <property type="term" value="P:protein ubiquitination"/>
    <property type="evidence" value="ECO:0007669"/>
    <property type="project" value="UniProtKB-UniPathway"/>
</dbReference>
<evidence type="ECO:0000259" key="5">
    <source>
        <dbReference type="PROSITE" id="PS50097"/>
    </source>
</evidence>
<evidence type="ECO:0000259" key="6">
    <source>
        <dbReference type="PROSITE" id="PS51649"/>
    </source>
</evidence>
<dbReference type="OMA" id="PAMEGRW"/>
<proteinExistence type="evidence at transcript level"/>
<reference evidence="7" key="1">
    <citation type="submission" date="2007-06" db="EMBL/GenBank/DDBJ databases">
        <title>Full length cDNA sequences from Sitka Spruce (Picea sitchensis).</title>
        <authorList>
            <person name="Ralph S.G."/>
            <person name="Chun H.E."/>
            <person name="Liao N."/>
            <person name="Ali J."/>
            <person name="Reid K."/>
            <person name="Kolosova N."/>
            <person name="Cooper N."/>
            <person name="Cullis C."/>
            <person name="Jancsik S."/>
            <person name="Moore R."/>
            <person name="Mayo M."/>
            <person name="Wagner S."/>
            <person name="Holt R.A."/>
            <person name="Jones S.J.M."/>
            <person name="Marra M.A."/>
            <person name="Ritland C.E."/>
            <person name="Ritland K."/>
            <person name="Bohlmann J."/>
        </authorList>
    </citation>
    <scope>NUCLEOTIDE SEQUENCE</scope>
    <source>
        <tissue evidence="7">Green portion of the leader tissue</tissue>
    </source>
</reference>
<dbReference type="Pfam" id="PF03000">
    <property type="entry name" value="NPH3"/>
    <property type="match status" value="1"/>
</dbReference>
<dbReference type="CDD" id="cd18312">
    <property type="entry name" value="BTB_POZ_NPY3-like"/>
    <property type="match status" value="1"/>
</dbReference>
<feature type="domain" description="NPH3" evidence="6">
    <location>
        <begin position="219"/>
        <end position="504"/>
    </location>
</feature>
<comment type="pathway">
    <text evidence="1">Protein modification; protein ubiquitination.</text>
</comment>
<evidence type="ECO:0000256" key="1">
    <source>
        <dbReference type="ARBA" id="ARBA00004906"/>
    </source>
</evidence>
<dbReference type="SMART" id="SM00225">
    <property type="entry name" value="BTB"/>
    <property type="match status" value="1"/>
</dbReference>
<dbReference type="SUPFAM" id="SSF54695">
    <property type="entry name" value="POZ domain"/>
    <property type="match status" value="1"/>
</dbReference>
<feature type="region of interest" description="Disordered" evidence="4">
    <location>
        <begin position="624"/>
        <end position="648"/>
    </location>
</feature>
<dbReference type="Pfam" id="PF00651">
    <property type="entry name" value="BTB"/>
    <property type="match status" value="1"/>
</dbReference>
<dbReference type="InterPro" id="IPR027356">
    <property type="entry name" value="NPH3_dom"/>
</dbReference>
<dbReference type="UniPathway" id="UPA00143"/>
<dbReference type="InterPro" id="IPR011333">
    <property type="entry name" value="SKP1/BTB/POZ_sf"/>
</dbReference>
<evidence type="ECO:0000256" key="4">
    <source>
        <dbReference type="SAM" id="MobiDB-lite"/>
    </source>
</evidence>
<feature type="coiled-coil region" evidence="3">
    <location>
        <begin position="552"/>
        <end position="579"/>
    </location>
</feature>
<dbReference type="Gene3D" id="3.30.710.10">
    <property type="entry name" value="Potassium Channel Kv1.1, Chain A"/>
    <property type="match status" value="1"/>
</dbReference>
<feature type="domain" description="BTB" evidence="5">
    <location>
        <begin position="28"/>
        <end position="101"/>
    </location>
</feature>
<dbReference type="PROSITE" id="PS50097">
    <property type="entry name" value="BTB"/>
    <property type="match status" value="1"/>
</dbReference>
<organism evidence="7">
    <name type="scientific">Picea sitchensis</name>
    <name type="common">Sitka spruce</name>
    <name type="synonym">Pinus sitchensis</name>
    <dbReference type="NCBI Taxonomy" id="3332"/>
    <lineage>
        <taxon>Eukaryota</taxon>
        <taxon>Viridiplantae</taxon>
        <taxon>Streptophyta</taxon>
        <taxon>Embryophyta</taxon>
        <taxon>Tracheophyta</taxon>
        <taxon>Spermatophyta</taxon>
        <taxon>Pinopsida</taxon>
        <taxon>Pinidae</taxon>
        <taxon>Conifers I</taxon>
        <taxon>Pinales</taxon>
        <taxon>Pinaceae</taxon>
        <taxon>Picea</taxon>
    </lineage>
</organism>